<accession>X0H061</accession>
<dbReference type="AlphaFoldDB" id="X0H061"/>
<name>X0H061_FUSOX</name>
<dbReference type="EMBL" id="JH659139">
    <property type="protein sequence ID" value="EXL65510.1"/>
    <property type="molecule type" value="Genomic_DNA"/>
</dbReference>
<evidence type="ECO:0000256" key="1">
    <source>
        <dbReference type="SAM" id="MobiDB-lite"/>
    </source>
</evidence>
<proteinExistence type="predicted"/>
<feature type="region of interest" description="Disordered" evidence="1">
    <location>
        <begin position="44"/>
        <end position="69"/>
    </location>
</feature>
<sequence length="132" mass="14220">MLTPTGSWERTPTRRSSWLEGDQTVTGSFLLDSGIARRTAIREGLGSRPLAGSGNRSGPSGTDDMKGSPTLFKAVHQNCLAGIESVLHQAWRLTVVCCIHHLSCNTWHELSGGELGIERVACVGEGCQDWTV</sequence>
<reference evidence="2" key="2">
    <citation type="submission" date="2012-05" db="EMBL/GenBank/DDBJ databases">
        <title>The Genome Annotation of Fusarium oxysporum PHW808.</title>
        <authorList>
            <consortium name="The Broad Institute Genomics Platform"/>
            <person name="Ma L.-J."/>
            <person name="Corby-Kistler H."/>
            <person name="Broz K."/>
            <person name="Gale L.R."/>
            <person name="Jonkers W."/>
            <person name="O'Donnell K."/>
            <person name="Ploetz R."/>
            <person name="Steinberg C."/>
            <person name="Schwartz D.C."/>
            <person name="VanEtten H."/>
            <person name="Zhou S."/>
            <person name="Young S.K."/>
            <person name="Zeng Q."/>
            <person name="Gargeya S."/>
            <person name="Fitzgerald M."/>
            <person name="Abouelleil A."/>
            <person name="Alvarado L."/>
            <person name="Chapman S.B."/>
            <person name="Gainer-Dewar J."/>
            <person name="Goldberg J."/>
            <person name="Griggs A."/>
            <person name="Gujja S."/>
            <person name="Hansen M."/>
            <person name="Howarth C."/>
            <person name="Imamovic A."/>
            <person name="Ireland A."/>
            <person name="Larimer J."/>
            <person name="McCowan C."/>
            <person name="Murphy C."/>
            <person name="Pearson M."/>
            <person name="Poon T.W."/>
            <person name="Priest M."/>
            <person name="Roberts A."/>
            <person name="Saif S."/>
            <person name="Shea T."/>
            <person name="Sykes S."/>
            <person name="Wortman J."/>
            <person name="Nusbaum C."/>
            <person name="Birren B."/>
        </authorList>
    </citation>
    <scope>NUCLEOTIDE SEQUENCE</scope>
    <source>
        <strain evidence="2">54008</strain>
    </source>
</reference>
<dbReference type="Proteomes" id="UP000030676">
    <property type="component" value="Unassembled WGS sequence"/>
</dbReference>
<dbReference type="HOGENOM" id="CLU_1917171_0_0_1"/>
<protein>
    <submittedName>
        <fullName evidence="2">Uncharacterized protein</fullName>
    </submittedName>
</protein>
<gene>
    <name evidence="2" type="ORF">FOPG_18266</name>
</gene>
<organism evidence="2">
    <name type="scientific">Fusarium oxysporum f. sp. conglutinans race 2 54008</name>
    <dbReference type="NCBI Taxonomy" id="1089457"/>
    <lineage>
        <taxon>Eukaryota</taxon>
        <taxon>Fungi</taxon>
        <taxon>Dikarya</taxon>
        <taxon>Ascomycota</taxon>
        <taxon>Pezizomycotina</taxon>
        <taxon>Sordariomycetes</taxon>
        <taxon>Hypocreomycetidae</taxon>
        <taxon>Hypocreales</taxon>
        <taxon>Nectriaceae</taxon>
        <taxon>Fusarium</taxon>
        <taxon>Fusarium oxysporum species complex</taxon>
    </lineage>
</organism>
<reference evidence="2" key="1">
    <citation type="submission" date="2011-11" db="EMBL/GenBank/DDBJ databases">
        <title>The Genome Sequence of Fusarium oxysporum PHW808.</title>
        <authorList>
            <consortium name="The Broad Institute Genome Sequencing Platform"/>
            <person name="Ma L.-J."/>
            <person name="Gale L.R."/>
            <person name="Schwartz D.C."/>
            <person name="Zhou S."/>
            <person name="Corby-Kistler H."/>
            <person name="Young S.K."/>
            <person name="Zeng Q."/>
            <person name="Gargeya S."/>
            <person name="Fitzgerald M."/>
            <person name="Haas B."/>
            <person name="Abouelleil A."/>
            <person name="Alvarado L."/>
            <person name="Arachchi H.M."/>
            <person name="Berlin A."/>
            <person name="Brown A."/>
            <person name="Chapman S.B."/>
            <person name="Chen Z."/>
            <person name="Dunbar C."/>
            <person name="Freedman E."/>
            <person name="Gearin G."/>
            <person name="Goldberg J."/>
            <person name="Griggs A."/>
            <person name="Gujja S."/>
            <person name="Heiman D."/>
            <person name="Howarth C."/>
            <person name="Larson L."/>
            <person name="Lui A."/>
            <person name="MacDonald P.J.P."/>
            <person name="Montmayeur A."/>
            <person name="Murphy C."/>
            <person name="Neiman D."/>
            <person name="Pearson M."/>
            <person name="Priest M."/>
            <person name="Roberts A."/>
            <person name="Saif S."/>
            <person name="Shea T."/>
            <person name="Shenoy N."/>
            <person name="Sisk P."/>
            <person name="Stolte C."/>
            <person name="Sykes S."/>
            <person name="Wortman J."/>
            <person name="Nusbaum C."/>
            <person name="Birren B."/>
        </authorList>
    </citation>
    <scope>NUCLEOTIDE SEQUENCE [LARGE SCALE GENOMIC DNA]</scope>
    <source>
        <strain evidence="2">54008</strain>
    </source>
</reference>
<evidence type="ECO:0000313" key="2">
    <source>
        <dbReference type="EMBL" id="EXL65510.1"/>
    </source>
</evidence>